<protein>
    <submittedName>
        <fullName evidence="2">Uncharacterized protein</fullName>
    </submittedName>
</protein>
<dbReference type="EMBL" id="JNVL01000108">
    <property type="protein sequence ID" value="KER05346.1"/>
    <property type="molecule type" value="Genomic_DNA"/>
</dbReference>
<evidence type="ECO:0000256" key="1">
    <source>
        <dbReference type="SAM" id="MobiDB-lite"/>
    </source>
</evidence>
<feature type="compositionally biased region" description="Basic residues" evidence="1">
    <location>
        <begin position="1"/>
        <end position="13"/>
    </location>
</feature>
<evidence type="ECO:0000313" key="3">
    <source>
        <dbReference type="Proteomes" id="UP000028027"/>
    </source>
</evidence>
<feature type="region of interest" description="Disordered" evidence="1">
    <location>
        <begin position="1"/>
        <end position="21"/>
    </location>
</feature>
<feature type="non-terminal residue" evidence="2">
    <location>
        <position position="21"/>
    </location>
</feature>
<proteinExistence type="predicted"/>
<evidence type="ECO:0000313" key="2">
    <source>
        <dbReference type="EMBL" id="KER05346.1"/>
    </source>
</evidence>
<keyword evidence="3" id="KW-1185">Reference proteome</keyword>
<organism evidence="2 3">
    <name type="scientific">Marine Group I thaumarchaeote SCGC AAA799-E16</name>
    <dbReference type="NCBI Taxonomy" id="1502292"/>
    <lineage>
        <taxon>Archaea</taxon>
        <taxon>Nitrososphaerota</taxon>
        <taxon>Marine Group I</taxon>
    </lineage>
</organism>
<accession>A0A081S343</accession>
<sequence>MCQTKTKKMKSIKKSSDLERQ</sequence>
<reference evidence="2 3" key="1">
    <citation type="submission" date="2014-06" db="EMBL/GenBank/DDBJ databases">
        <authorList>
            <person name="Ngugi D.K."/>
            <person name="Blom J."/>
            <person name="Alam I."/>
            <person name="Rashid M."/>
            <person name="Ba Alawi W."/>
            <person name="Zhang G."/>
            <person name="Hikmawan T."/>
            <person name="Guan Y."/>
            <person name="Antunes A."/>
            <person name="Siam R."/>
            <person name="Eldorry H."/>
            <person name="Bajic V."/>
            <person name="Stingl U."/>
        </authorList>
    </citation>
    <scope>NUCLEOTIDE SEQUENCE [LARGE SCALE GENOMIC DNA]</scope>
    <source>
        <strain evidence="2">SCGC AAA799-E16</strain>
    </source>
</reference>
<comment type="caution">
    <text evidence="2">The sequence shown here is derived from an EMBL/GenBank/DDBJ whole genome shotgun (WGS) entry which is preliminary data.</text>
</comment>
<dbReference type="Proteomes" id="UP000028027">
    <property type="component" value="Unassembled WGS sequence"/>
</dbReference>
<dbReference type="AlphaFoldDB" id="A0A081S343"/>
<gene>
    <name evidence="2" type="ORF">AAA799E16_02015</name>
</gene>
<name>A0A081S343_9ARCH</name>